<dbReference type="Proteomes" id="UP000288884">
    <property type="component" value="Genome"/>
</dbReference>
<dbReference type="KEGG" id="vg:41704300"/>
<dbReference type="EMBL" id="MG425974">
    <property type="protein sequence ID" value="AXP19679.1"/>
    <property type="molecule type" value="Genomic_RNA"/>
</dbReference>
<sequence length="303" mass="32834">MSQVKLNKHGLGFRATAAPSSSRRPTKKTEKTVDLIGSPTSDFVSVLRSVSVLYVAESSRVDFFCGSVWCPNFATFRKQYSVGVPVYAVLVARGFKVRVDRLPVGRRCLTELRRKFGNCFRRRSVLRGAPKVLQPHSRVRFVSAGKETFAPEPSNYSGQQTRTKAIGVRGDVSRDPRVAGTRLEDTVSAVLRSGPVRYGGEYRVADPDYASFVTSTPWGRSATASWLPGGEVMYPTRASLAGVQQPSGLSDFDLAAICSDADDADGYVRVIEAPGIASGSIFFYGNGGDDDDALGELSRRCPG</sequence>
<proteinExistence type="predicted"/>
<dbReference type="RefSeq" id="YP_009551633.1">
    <property type="nucleotide sequence ID" value="NC_040489.1"/>
</dbReference>
<reference evidence="1 2" key="1">
    <citation type="submission" date="2017-11" db="EMBL/GenBank/DDBJ databases">
        <title>Characterization of a novel hepta-segmented dsRNA virus from the phytopathogenic fungus Colletotrichum fructicola.</title>
        <authorList>
            <person name="Zhai L."/>
            <person name="Zhang M."/>
            <person name="Hong N."/>
            <person name="Wang G."/>
        </authorList>
    </citation>
    <scope>NUCLEOTIDE SEQUENCE [LARGE SCALE GENOMIC DNA]</scope>
    <source>
        <strain evidence="1">FJ-4</strain>
    </source>
</reference>
<protein>
    <submittedName>
        <fullName evidence="1">Uncharacterized protein</fullName>
    </submittedName>
</protein>
<keyword evidence="2" id="KW-1185">Reference proteome</keyword>
<evidence type="ECO:0000313" key="1">
    <source>
        <dbReference type="EMBL" id="AXP19679.1"/>
    </source>
</evidence>
<accession>A0A346IME4</accession>
<organism evidence="1 2">
    <name type="scientific">Colletotrichum fructicola chrysovirus 1</name>
    <dbReference type="NCBI Taxonomy" id="2304034"/>
    <lineage>
        <taxon>Viruses</taxon>
        <taxon>Riboviria</taxon>
        <taxon>Orthornavirae</taxon>
        <taxon>Duplornaviricota</taxon>
        <taxon>Chrymotiviricetes</taxon>
        <taxon>Ghabrivirales</taxon>
        <taxon>Alphatotivirineae</taxon>
        <taxon>Chrysoviridae</taxon>
        <taxon>Betachrysovirus</taxon>
        <taxon>Betachrysovirus colletotrichi</taxon>
    </lineage>
</organism>
<dbReference type="GeneID" id="41704300"/>
<name>A0A346IME4_9VIRU</name>
<evidence type="ECO:0000313" key="2">
    <source>
        <dbReference type="Proteomes" id="UP000288884"/>
    </source>
</evidence>